<organism evidence="1 2">
    <name type="scientific">Bacillus cereus BAG5X1-1</name>
    <dbReference type="NCBI Taxonomy" id="1053189"/>
    <lineage>
        <taxon>Bacteria</taxon>
        <taxon>Bacillati</taxon>
        <taxon>Bacillota</taxon>
        <taxon>Bacilli</taxon>
        <taxon>Bacillales</taxon>
        <taxon>Bacillaceae</taxon>
        <taxon>Bacillus</taxon>
        <taxon>Bacillus cereus group</taxon>
    </lineage>
</organism>
<dbReference type="HOGENOM" id="CLU_3004319_0_0_9"/>
<comment type="caution">
    <text evidence="1">The sequence shown here is derived from an EMBL/GenBank/DDBJ whole genome shotgun (WGS) entry which is preliminary data.</text>
</comment>
<sequence>MILCDQCQTYIKKRIEKAITKIEVAPGVDLYLCDEHFKEWIKNSPEDNEIISKTIK</sequence>
<protein>
    <submittedName>
        <fullName evidence="1">Uncharacterized protein</fullName>
    </submittedName>
</protein>
<dbReference type="EMBL" id="AHDJ01000073">
    <property type="protein sequence ID" value="EJQ36012.1"/>
    <property type="molecule type" value="Genomic_DNA"/>
</dbReference>
<dbReference type="RefSeq" id="WP_002107415.1">
    <property type="nucleotide sequence ID" value="NZ_JH792001.1"/>
</dbReference>
<proteinExistence type="predicted"/>
<dbReference type="Proteomes" id="UP000006600">
    <property type="component" value="Unassembled WGS sequence"/>
</dbReference>
<dbReference type="PATRIC" id="fig|1053189.3.peg.5589"/>
<dbReference type="AlphaFoldDB" id="J7ZYL7"/>
<gene>
    <name evidence="1" type="ORF">IEE_05488</name>
</gene>
<evidence type="ECO:0000313" key="1">
    <source>
        <dbReference type="EMBL" id="EJQ36012.1"/>
    </source>
</evidence>
<reference evidence="1 2" key="1">
    <citation type="submission" date="2012-04" db="EMBL/GenBank/DDBJ databases">
        <title>The Genome Sequence of Bacillus cereus BAG5X1-1.</title>
        <authorList>
            <consortium name="The Broad Institute Genome Sequencing Platform"/>
            <consortium name="The Broad Institute Genome Sequencing Center for Infectious Disease"/>
            <person name="Feldgarden M."/>
            <person name="Van der Auwera G.A."/>
            <person name="Mahillon J."/>
            <person name="Duprez V."/>
            <person name="Timmery S."/>
            <person name="Mattelet C."/>
            <person name="Dierick K."/>
            <person name="Sun M."/>
            <person name="Yu Z."/>
            <person name="Zhu L."/>
            <person name="Hu X."/>
            <person name="Shank E.B."/>
            <person name="Swiecicka I."/>
            <person name="Hansen B.M."/>
            <person name="Andrup L."/>
            <person name="Young S.K."/>
            <person name="Zeng Q."/>
            <person name="Gargeya S."/>
            <person name="Fitzgerald M."/>
            <person name="Haas B."/>
            <person name="Abouelleil A."/>
            <person name="Alvarado L."/>
            <person name="Arachchi H.M."/>
            <person name="Berlin A."/>
            <person name="Chapman S.B."/>
            <person name="Goldberg J."/>
            <person name="Griggs A."/>
            <person name="Gujja S."/>
            <person name="Hansen M."/>
            <person name="Howarth C."/>
            <person name="Imamovic A."/>
            <person name="Larimer J."/>
            <person name="McCowen C."/>
            <person name="Montmayeur A."/>
            <person name="Murphy C."/>
            <person name="Neiman D."/>
            <person name="Pearson M."/>
            <person name="Priest M."/>
            <person name="Roberts A."/>
            <person name="Saif S."/>
            <person name="Shea T."/>
            <person name="Sisk P."/>
            <person name="Sykes S."/>
            <person name="Wortman J."/>
            <person name="Nusbaum C."/>
            <person name="Birren B."/>
        </authorList>
    </citation>
    <scope>NUCLEOTIDE SEQUENCE [LARGE SCALE GENOMIC DNA]</scope>
    <source>
        <strain evidence="1 2">BAG5X1-1</strain>
    </source>
</reference>
<accession>J7ZYL7</accession>
<evidence type="ECO:0000313" key="2">
    <source>
        <dbReference type="Proteomes" id="UP000006600"/>
    </source>
</evidence>
<name>J7ZYL7_BACCE</name>